<evidence type="ECO:0000256" key="6">
    <source>
        <dbReference type="SAM" id="MobiDB-lite"/>
    </source>
</evidence>
<dbReference type="Pfam" id="PF00860">
    <property type="entry name" value="Xan_ur_permease"/>
    <property type="match status" value="1"/>
</dbReference>
<feature type="compositionally biased region" description="Basic and acidic residues" evidence="6">
    <location>
        <begin position="95"/>
        <end position="122"/>
    </location>
</feature>
<accession>A0AAZ3QVU2</accession>
<comment type="subcellular location">
    <subcellularLocation>
        <location evidence="1">Membrane</location>
        <topology evidence="1">Multi-pass membrane protein</topology>
    </subcellularLocation>
</comment>
<feature type="region of interest" description="Disordered" evidence="6">
    <location>
        <begin position="93"/>
        <end position="144"/>
    </location>
</feature>
<organism evidence="9 10">
    <name type="scientific">Oncorhynchus tshawytscha</name>
    <name type="common">Chinook salmon</name>
    <name type="synonym">Salmo tshawytscha</name>
    <dbReference type="NCBI Taxonomy" id="74940"/>
    <lineage>
        <taxon>Eukaryota</taxon>
        <taxon>Metazoa</taxon>
        <taxon>Chordata</taxon>
        <taxon>Craniata</taxon>
        <taxon>Vertebrata</taxon>
        <taxon>Euteleostomi</taxon>
        <taxon>Actinopterygii</taxon>
        <taxon>Neopterygii</taxon>
        <taxon>Teleostei</taxon>
        <taxon>Protacanthopterygii</taxon>
        <taxon>Salmoniformes</taxon>
        <taxon>Salmonidae</taxon>
        <taxon>Salmoninae</taxon>
        <taxon>Oncorhynchus</taxon>
    </lineage>
</organism>
<dbReference type="PANTHER" id="PTHR11119">
    <property type="entry name" value="XANTHINE-URACIL / VITAMIN C PERMEASE FAMILY MEMBER"/>
    <property type="match status" value="1"/>
</dbReference>
<dbReference type="AlphaFoldDB" id="A0AAZ3QVU2"/>
<keyword evidence="10" id="KW-1185">Reference proteome</keyword>
<comment type="similarity">
    <text evidence="2">Belongs to the nucleobase:cation symporter-2 (NCS2) (TC 2.A.40) family.</text>
</comment>
<reference evidence="10" key="1">
    <citation type="journal article" date="2018" name="PLoS ONE">
        <title>Chinook salmon (Oncorhynchus tshawytscha) genome and transcriptome.</title>
        <authorList>
            <person name="Christensen K.A."/>
            <person name="Leong J.S."/>
            <person name="Sakhrani D."/>
            <person name="Biagi C.A."/>
            <person name="Minkley D.R."/>
            <person name="Withler R.E."/>
            <person name="Rondeau E.B."/>
            <person name="Koop B.F."/>
            <person name="Devlin R.H."/>
        </authorList>
    </citation>
    <scope>NUCLEOTIDE SEQUENCE [LARGE SCALE GENOMIC DNA]</scope>
</reference>
<feature type="transmembrane region" description="Helical" evidence="7">
    <location>
        <begin position="221"/>
        <end position="239"/>
    </location>
</feature>
<evidence type="ECO:0000256" key="1">
    <source>
        <dbReference type="ARBA" id="ARBA00004141"/>
    </source>
</evidence>
<feature type="chain" id="PRO_5044268473" description="Solute carrier family 23 member 1" evidence="8">
    <location>
        <begin position="25"/>
        <end position="704"/>
    </location>
</feature>
<dbReference type="Ensembl" id="ENSOTST00005181574.1">
    <property type="protein sequence ID" value="ENSOTSP00005132778.1"/>
    <property type="gene ID" value="ENSOTSG00005039689.2"/>
</dbReference>
<keyword evidence="8" id="KW-0732">Signal</keyword>
<evidence type="ECO:0000256" key="5">
    <source>
        <dbReference type="ARBA" id="ARBA00023136"/>
    </source>
</evidence>
<evidence type="ECO:0000256" key="4">
    <source>
        <dbReference type="ARBA" id="ARBA00022989"/>
    </source>
</evidence>
<feature type="transmembrane region" description="Helical" evidence="7">
    <location>
        <begin position="325"/>
        <end position="344"/>
    </location>
</feature>
<evidence type="ECO:0000313" key="9">
    <source>
        <dbReference type="Ensembl" id="ENSOTSP00005132778.1"/>
    </source>
</evidence>
<feature type="transmembrane region" description="Helical" evidence="7">
    <location>
        <begin position="541"/>
        <end position="560"/>
    </location>
</feature>
<evidence type="ECO:0000256" key="7">
    <source>
        <dbReference type="SAM" id="Phobius"/>
    </source>
</evidence>
<feature type="transmembrane region" description="Helical" evidence="7">
    <location>
        <begin position="194"/>
        <end position="215"/>
    </location>
</feature>
<dbReference type="GO" id="GO:0022857">
    <property type="term" value="F:transmembrane transporter activity"/>
    <property type="evidence" value="ECO:0007669"/>
    <property type="project" value="InterPro"/>
</dbReference>
<evidence type="ECO:0000256" key="3">
    <source>
        <dbReference type="ARBA" id="ARBA00022692"/>
    </source>
</evidence>
<feature type="transmembrane region" description="Helical" evidence="7">
    <location>
        <begin position="513"/>
        <end position="535"/>
    </location>
</feature>
<sequence length="704" mass="77246">MCECLCLLFQSCECLCLLFQSCECLCLLFQSCECLCLLFQSCECLCLLFQSCECLCLLFQSCECLCLLFQSCECLCLLFQSCDVQTQTEEQQGAEEGRQEQGAEGGRQEQRSEGGDRSRVLRGETGAGGRQEQGSEEGKQQPGSDMIYTIEDVPPWYLCILLGLQHYLTCFSGTIAVPFLLAEAMCVGQDQYTVSQLVGTIFTCVGITTIIQTTFGIRLPLFQASAFAFLIPAQAILGLDRWKCPPKGIYGNWSLPLNTSHIWHPRIREIQGAIIASSVVEVVIGLVGLPGLLLDYIGPLTVTPTVSLIGLSVFQTAGDRAGSHWGLSALSIFLIVLFAQYLRNWSFPLPSYNRKKGFSTARVQIFKMFPIIMAIMLVWLLCYILTLTDVLPSDPSQYGQKARTDARGDIMTLSPWFRVPYPCQWGLPTVTIAGVLGMFSATLAGIVESIGDYYACARLSGAPPPPVHAINRGIFTEGVCCIIAGLLGTGNGSTSSSPNIGVLGITKVGSRRVVQYGAAIMFLLGTVGKFTALFASLPDPILGGMFCTLFGMITAVGLSNLQSVDLNSSRNLFVLGFSMFFGLMLPNYLDMHPGVAEVDQILTVLLTTEMFVGGFLAFTLDNTIPGTKRERGLLDWKADESMGGSSANMRTYDFPIGMSCVRKVSFLRYLPICPSFRGFMRCRRKDSMQENMEDELRERNESLL</sequence>
<evidence type="ECO:0000313" key="10">
    <source>
        <dbReference type="Proteomes" id="UP000694402"/>
    </source>
</evidence>
<reference evidence="9" key="2">
    <citation type="submission" date="2025-08" db="UniProtKB">
        <authorList>
            <consortium name="Ensembl"/>
        </authorList>
    </citation>
    <scope>IDENTIFICATION</scope>
</reference>
<dbReference type="GO" id="GO:0016020">
    <property type="term" value="C:membrane"/>
    <property type="evidence" value="ECO:0007669"/>
    <property type="project" value="UniProtKB-SubCell"/>
</dbReference>
<evidence type="ECO:0008006" key="11">
    <source>
        <dbReference type="Google" id="ProtNLM"/>
    </source>
</evidence>
<protein>
    <recommendedName>
        <fullName evidence="11">Solute carrier family 23 member 1</fullName>
    </recommendedName>
</protein>
<feature type="transmembrane region" description="Helical" evidence="7">
    <location>
        <begin position="601"/>
        <end position="620"/>
    </location>
</feature>
<gene>
    <name evidence="9" type="primary">SLC23A1</name>
</gene>
<name>A0AAZ3QVU2_ONCTS</name>
<keyword evidence="5 7" id="KW-0472">Membrane</keyword>
<dbReference type="GeneTree" id="ENSGT00950000182953"/>
<keyword evidence="4 7" id="KW-1133">Transmembrane helix</keyword>
<evidence type="ECO:0000256" key="2">
    <source>
        <dbReference type="ARBA" id="ARBA00008821"/>
    </source>
</evidence>
<proteinExistence type="inferred from homology"/>
<feature type="transmembrane region" description="Helical" evidence="7">
    <location>
        <begin position="155"/>
        <end position="182"/>
    </location>
</feature>
<feature type="signal peptide" evidence="8">
    <location>
        <begin position="1"/>
        <end position="24"/>
    </location>
</feature>
<feature type="transmembrane region" description="Helical" evidence="7">
    <location>
        <begin position="273"/>
        <end position="294"/>
    </location>
</feature>
<reference evidence="9" key="3">
    <citation type="submission" date="2025-09" db="UniProtKB">
        <authorList>
            <consortium name="Ensembl"/>
        </authorList>
    </citation>
    <scope>IDENTIFICATION</scope>
</reference>
<feature type="transmembrane region" description="Helical" evidence="7">
    <location>
        <begin position="365"/>
        <end position="386"/>
    </location>
</feature>
<dbReference type="Proteomes" id="UP000694402">
    <property type="component" value="Unassembled WGS sequence"/>
</dbReference>
<feature type="transmembrane region" description="Helical" evidence="7">
    <location>
        <begin position="572"/>
        <end position="589"/>
    </location>
</feature>
<evidence type="ECO:0000256" key="8">
    <source>
        <dbReference type="SAM" id="SignalP"/>
    </source>
</evidence>
<dbReference type="InterPro" id="IPR006043">
    <property type="entry name" value="NCS2"/>
</dbReference>
<feature type="transmembrane region" description="Helical" evidence="7">
    <location>
        <begin position="425"/>
        <end position="447"/>
    </location>
</feature>
<keyword evidence="3 7" id="KW-0812">Transmembrane</keyword>